<evidence type="ECO:0000313" key="1">
    <source>
        <dbReference type="EMBL" id="MDV0440971.1"/>
    </source>
</evidence>
<protein>
    <submittedName>
        <fullName evidence="1">Uncharacterized protein</fullName>
    </submittedName>
</protein>
<comment type="caution">
    <text evidence="1">The sequence shown here is derived from an EMBL/GenBank/DDBJ whole genome shotgun (WGS) entry which is preliminary data.</text>
</comment>
<accession>A0AAE4MBB4</accession>
<name>A0AAE4MBB4_9EURY</name>
<keyword evidence="2" id="KW-1185">Reference proteome</keyword>
<dbReference type="Proteomes" id="UP001273136">
    <property type="component" value="Unassembled WGS sequence"/>
</dbReference>
<dbReference type="EMBL" id="JAWDKA010000001">
    <property type="protein sequence ID" value="MDV0440971.1"/>
    <property type="molecule type" value="Genomic_DNA"/>
</dbReference>
<dbReference type="AlphaFoldDB" id="A0AAE4MBB4"/>
<gene>
    <name evidence="1" type="ORF">McpAg1_01500</name>
</gene>
<evidence type="ECO:0000313" key="2">
    <source>
        <dbReference type="Proteomes" id="UP001273136"/>
    </source>
</evidence>
<sequence length="142" mass="15073">MARWNNFKSKARSYGGRAYSGARTYGRKFGGYARRGGRAAWNANKRASQGFGNSQFKVYPDLTVAAGAAVGLSDIDRMVPGQLWLLGAAMPIGGSIGRKVRNFCGGVIIGELISQYTGVKIPLGTAQTKNTTNMSVAALYSA</sequence>
<dbReference type="RefSeq" id="WP_338093367.1">
    <property type="nucleotide sequence ID" value="NZ_JAWDKA010000001.1"/>
</dbReference>
<organism evidence="1 2">
    <name type="scientific">Methanorbis furvi</name>
    <dbReference type="NCBI Taxonomy" id="3028299"/>
    <lineage>
        <taxon>Archaea</taxon>
        <taxon>Methanobacteriati</taxon>
        <taxon>Methanobacteriota</taxon>
        <taxon>Stenosarchaea group</taxon>
        <taxon>Methanomicrobia</taxon>
        <taxon>Methanomicrobiales</taxon>
        <taxon>Methanocorpusculaceae</taxon>
        <taxon>Methanorbis</taxon>
    </lineage>
</organism>
<proteinExistence type="predicted"/>
<reference evidence="1" key="1">
    <citation type="submission" date="2023-06" db="EMBL/GenBank/DDBJ databases">
        <title>Genome sequence of Methancorpusculaceae sp. Ag1.</title>
        <authorList>
            <person name="Protasov E."/>
            <person name="Platt K."/>
            <person name="Poehlein A."/>
            <person name="Daniel R."/>
            <person name="Brune A."/>
        </authorList>
    </citation>
    <scope>NUCLEOTIDE SEQUENCE</scope>
    <source>
        <strain evidence="1">Ag1</strain>
    </source>
</reference>